<comment type="caution">
    <text evidence="10">The sequence shown here is derived from an EMBL/GenBank/DDBJ whole genome shotgun (WGS) entry which is preliminary data.</text>
</comment>
<dbReference type="EMBL" id="VDMN01000013">
    <property type="protein sequence ID" value="TNM59640.1"/>
    <property type="molecule type" value="Genomic_DNA"/>
</dbReference>
<gene>
    <name evidence="10" type="ORF">FHP24_27875</name>
</gene>
<dbReference type="AlphaFoldDB" id="A0A5C4XA94"/>
<dbReference type="InterPro" id="IPR014729">
    <property type="entry name" value="Rossmann-like_a/b/a_fold"/>
</dbReference>
<evidence type="ECO:0000256" key="8">
    <source>
        <dbReference type="SAM" id="MobiDB-lite"/>
    </source>
</evidence>
<evidence type="ECO:0000256" key="4">
    <source>
        <dbReference type="ARBA" id="ARBA00022833"/>
    </source>
</evidence>
<dbReference type="Pfam" id="PF00749">
    <property type="entry name" value="tRNA-synt_1c"/>
    <property type="match status" value="1"/>
</dbReference>
<evidence type="ECO:0000259" key="9">
    <source>
        <dbReference type="Pfam" id="PF00749"/>
    </source>
</evidence>
<dbReference type="Proteomes" id="UP000311605">
    <property type="component" value="Unassembled WGS sequence"/>
</dbReference>
<dbReference type="PANTHER" id="PTHR43311">
    <property type="entry name" value="GLUTAMATE--TRNA LIGASE"/>
    <property type="match status" value="1"/>
</dbReference>
<name>A0A5C4XA94_9HYPH</name>
<dbReference type="InterPro" id="IPR001412">
    <property type="entry name" value="aa-tRNA-synth_I_CS"/>
</dbReference>
<dbReference type="PRINTS" id="PR00987">
    <property type="entry name" value="TRNASYNTHGLU"/>
</dbReference>
<dbReference type="InterPro" id="IPR000924">
    <property type="entry name" value="Glu/Gln-tRNA-synth"/>
</dbReference>
<evidence type="ECO:0000313" key="10">
    <source>
        <dbReference type="EMBL" id="TNM59640.1"/>
    </source>
</evidence>
<keyword evidence="2" id="KW-0479">Metal-binding</keyword>
<dbReference type="EC" id="6.1.1.-" evidence="10"/>
<dbReference type="PROSITE" id="PS00178">
    <property type="entry name" value="AA_TRNA_LIGASE_I"/>
    <property type="match status" value="1"/>
</dbReference>
<keyword evidence="11" id="KW-1185">Reference proteome</keyword>
<evidence type="ECO:0000256" key="6">
    <source>
        <dbReference type="ARBA" id="ARBA00023146"/>
    </source>
</evidence>
<keyword evidence="1 7" id="KW-0436">Ligase</keyword>
<evidence type="ECO:0000256" key="7">
    <source>
        <dbReference type="RuleBase" id="RU363037"/>
    </source>
</evidence>
<dbReference type="GO" id="GO:0005829">
    <property type="term" value="C:cytosol"/>
    <property type="evidence" value="ECO:0007669"/>
    <property type="project" value="TreeGrafter"/>
</dbReference>
<proteinExistence type="inferred from homology"/>
<comment type="similarity">
    <text evidence="7">Belongs to the class-I aminoacyl-tRNA synthetase family.</text>
</comment>
<dbReference type="OrthoDB" id="9807503at2"/>
<keyword evidence="4" id="KW-0862">Zinc</keyword>
<dbReference type="GO" id="GO:0006424">
    <property type="term" value="P:glutamyl-tRNA aminoacylation"/>
    <property type="evidence" value="ECO:0007669"/>
    <property type="project" value="TreeGrafter"/>
</dbReference>
<keyword evidence="6 7" id="KW-0030">Aminoacyl-tRNA synthetase</keyword>
<reference evidence="10 11" key="1">
    <citation type="submission" date="2019-06" db="EMBL/GenBank/DDBJ databases">
        <title>The draft genome of Rhizobium smilacinae PTYR-5.</title>
        <authorList>
            <person name="Liu L."/>
            <person name="Li L."/>
            <person name="Zhang X."/>
        </authorList>
    </citation>
    <scope>NUCLEOTIDE SEQUENCE [LARGE SCALE GENOMIC DNA]</scope>
    <source>
        <strain evidence="10 11">PTYR-5</strain>
    </source>
</reference>
<evidence type="ECO:0000256" key="1">
    <source>
        <dbReference type="ARBA" id="ARBA00022598"/>
    </source>
</evidence>
<dbReference type="PANTHER" id="PTHR43311:SF1">
    <property type="entry name" value="GLUTAMYL-Q TRNA(ASP) SYNTHETASE"/>
    <property type="match status" value="1"/>
</dbReference>
<accession>A0A5C4XA94</accession>
<dbReference type="NCBIfam" id="NF004315">
    <property type="entry name" value="PRK05710.1-4"/>
    <property type="match status" value="1"/>
</dbReference>
<evidence type="ECO:0000256" key="2">
    <source>
        <dbReference type="ARBA" id="ARBA00022723"/>
    </source>
</evidence>
<organism evidence="10 11">
    <name type="scientific">Aliirhizobium smilacinae</name>
    <dbReference type="NCBI Taxonomy" id="1395944"/>
    <lineage>
        <taxon>Bacteria</taxon>
        <taxon>Pseudomonadati</taxon>
        <taxon>Pseudomonadota</taxon>
        <taxon>Alphaproteobacteria</taxon>
        <taxon>Hyphomicrobiales</taxon>
        <taxon>Rhizobiaceae</taxon>
        <taxon>Aliirhizobium</taxon>
    </lineage>
</organism>
<dbReference type="GO" id="GO:0004818">
    <property type="term" value="F:glutamate-tRNA ligase activity"/>
    <property type="evidence" value="ECO:0007669"/>
    <property type="project" value="TreeGrafter"/>
</dbReference>
<feature type="region of interest" description="Disordered" evidence="8">
    <location>
        <begin position="122"/>
        <end position="150"/>
    </location>
</feature>
<evidence type="ECO:0000256" key="3">
    <source>
        <dbReference type="ARBA" id="ARBA00022741"/>
    </source>
</evidence>
<keyword evidence="3 7" id="KW-0547">Nucleotide-binding</keyword>
<keyword evidence="5 7" id="KW-0067">ATP-binding</keyword>
<evidence type="ECO:0000256" key="5">
    <source>
        <dbReference type="ARBA" id="ARBA00022840"/>
    </source>
</evidence>
<keyword evidence="7" id="KW-0648">Protein biosynthesis</keyword>
<dbReference type="Gene3D" id="3.40.50.620">
    <property type="entry name" value="HUPs"/>
    <property type="match status" value="1"/>
</dbReference>
<evidence type="ECO:0000313" key="11">
    <source>
        <dbReference type="Proteomes" id="UP000311605"/>
    </source>
</evidence>
<dbReference type="GO" id="GO:0005524">
    <property type="term" value="F:ATP binding"/>
    <property type="evidence" value="ECO:0007669"/>
    <property type="project" value="UniProtKB-KW"/>
</dbReference>
<protein>
    <submittedName>
        <fullName evidence="10">tRNA glutamyl-Q(34) synthetase GluQRS</fullName>
        <ecNumber evidence="10">6.1.1.-</ecNumber>
    </submittedName>
</protein>
<dbReference type="InterPro" id="IPR020058">
    <property type="entry name" value="Glu/Gln-tRNA-synth_Ib_cat-dom"/>
</dbReference>
<dbReference type="SUPFAM" id="SSF52374">
    <property type="entry name" value="Nucleotidylyl transferase"/>
    <property type="match status" value="1"/>
</dbReference>
<dbReference type="InterPro" id="IPR049940">
    <property type="entry name" value="GluQ/Sye"/>
</dbReference>
<feature type="domain" description="Glutamyl/glutaminyl-tRNA synthetase class Ib catalytic" evidence="9">
    <location>
        <begin position="17"/>
        <end position="289"/>
    </location>
</feature>
<sequence length="298" mass="33595">MAEDGMSSPFSDSPVFRFAPSPNGHLHLGHALSAMLNHDMAKAAGGRFLLRMEDIDLSRCTPEFEDMIYRDLRWLGLDWEKPVRRQSQHFDLYRQALERLREMQLIYPAFMTRGEIRSRVAASEDTGSSWPRDPDGSPLYPPDDRERSEEERAGLIAAETHHAWRLDIAKAKALIGRPLSWQETGDGTLQRVDADPAIWGDVVLSRSDAPSTYHLSVVVDDALQGITHVVRGQDLFSATAIHRLLQELLRLPEPVYHHHRLILGSDGRKLSKSEGSTGITALRQDGLRPDDIRRLVGL</sequence>